<accession>A0ABX8B8A6</accession>
<proteinExistence type="predicted"/>
<evidence type="ECO:0000313" key="7">
    <source>
        <dbReference type="Proteomes" id="UP000676506"/>
    </source>
</evidence>
<keyword evidence="4" id="KW-0472">Membrane</keyword>
<evidence type="ECO:0000256" key="2">
    <source>
        <dbReference type="ARBA" id="ARBA00022692"/>
    </source>
</evidence>
<dbReference type="InterPro" id="IPR010652">
    <property type="entry name" value="DUF1232"/>
</dbReference>
<reference evidence="6 7" key="1">
    <citation type="submission" date="2021-03" db="EMBL/GenBank/DDBJ databases">
        <title>Genomic and phenotypic characterization of Chloracidobacterium isolates provides evidence for multiple species.</title>
        <authorList>
            <person name="Saini M.K."/>
            <person name="Costas A.M.G."/>
            <person name="Tank M."/>
            <person name="Bryant D.A."/>
        </authorList>
    </citation>
    <scope>NUCLEOTIDE SEQUENCE [LARGE SCALE GENOMIC DNA]</scope>
    <source>
        <strain evidence="6 7">BV2-C</strain>
    </source>
</reference>
<name>A0ABX8B8A6_9BACT</name>
<feature type="domain" description="DUF1232" evidence="5">
    <location>
        <begin position="56"/>
        <end position="90"/>
    </location>
</feature>
<evidence type="ECO:0000313" key="6">
    <source>
        <dbReference type="EMBL" id="QUW02286.1"/>
    </source>
</evidence>
<dbReference type="Pfam" id="PF06803">
    <property type="entry name" value="DUF1232"/>
    <property type="match status" value="1"/>
</dbReference>
<organism evidence="6 7">
    <name type="scientific">Chloracidobacterium validum</name>
    <dbReference type="NCBI Taxonomy" id="2821543"/>
    <lineage>
        <taxon>Bacteria</taxon>
        <taxon>Pseudomonadati</taxon>
        <taxon>Acidobacteriota</taxon>
        <taxon>Terriglobia</taxon>
        <taxon>Terriglobales</taxon>
        <taxon>Acidobacteriaceae</taxon>
        <taxon>Chloracidobacterium</taxon>
    </lineage>
</organism>
<evidence type="ECO:0000256" key="3">
    <source>
        <dbReference type="ARBA" id="ARBA00022989"/>
    </source>
</evidence>
<keyword evidence="7" id="KW-1185">Reference proteome</keyword>
<evidence type="ECO:0000256" key="1">
    <source>
        <dbReference type="ARBA" id="ARBA00004127"/>
    </source>
</evidence>
<sequence length="147" mass="16606">MNGHAELDVHVGESAASHPSPSRLRRLMREALRFLPNLLKLAYRLARDPRVPQVDKIVLAATIAYVITPLDVLPDFIPFFGQIDDSYLLAVALLRLLSRTPNEALAEHWEGPGDIRRVLNRVIVLTTFFLPKRVQRVVVGQVEPLTR</sequence>
<dbReference type="RefSeq" id="WP_211428176.1">
    <property type="nucleotide sequence ID" value="NZ_CP072648.1"/>
</dbReference>
<dbReference type="EMBL" id="CP072648">
    <property type="protein sequence ID" value="QUW02286.1"/>
    <property type="molecule type" value="Genomic_DNA"/>
</dbReference>
<keyword evidence="2" id="KW-0812">Transmembrane</keyword>
<gene>
    <name evidence="6" type="ORF">J8C06_07925</name>
</gene>
<evidence type="ECO:0000259" key="5">
    <source>
        <dbReference type="Pfam" id="PF06803"/>
    </source>
</evidence>
<dbReference type="Proteomes" id="UP000676506">
    <property type="component" value="Chromosome 1"/>
</dbReference>
<comment type="subcellular location">
    <subcellularLocation>
        <location evidence="1">Endomembrane system</location>
        <topology evidence="1">Multi-pass membrane protein</topology>
    </subcellularLocation>
</comment>
<evidence type="ECO:0000256" key="4">
    <source>
        <dbReference type="ARBA" id="ARBA00023136"/>
    </source>
</evidence>
<protein>
    <submittedName>
        <fullName evidence="6">DUF1232 domain-containing protein</fullName>
    </submittedName>
</protein>
<keyword evidence="3" id="KW-1133">Transmembrane helix</keyword>